<dbReference type="InterPro" id="IPR050553">
    <property type="entry name" value="Thioredoxin_ResA/DsbE_sf"/>
</dbReference>
<sequence length="469" mass="53439">MKKTTHTAFLTSLFLLSLVAYSFGQGYRIEATLKGVRDSSFVLGHYSYSNKQFVAKDTAKADANGHMVFEGKTNLPGGLYLLLFPGNQKWIEIVYSGKETNFSMETDTASLVESMQVKGSKDNQLFYAYQKELKKGVQQIEALNQNKTADTPAKMKAAQDNFKTYRDKFFKENADSFTIKLFKMSSEPEVPAAPKLANGKTDSLWVFNYYKGHYWDEIDFSDDRILRTPFLEAKIDRYIKNLVVQTPDSLIKDTDWLVAKASANKDVKSYVVFYIINQYENPKTVGTEALWVHMANKYYLSGDMGISEDAKKRISEKVNTLKDVLVNKTFPPLPVTDAAGKKINLQAIDASYTVLFFYAATCGHCKEASPVLKSFYDKNKADGVKVIAIDTEHNQEEWKSFVKTYHLEELINGFDPLNQVDFNKRFDVVTTPTIYVLDKNKKIIARKMPVEQLDDFLNYYKKKQLASAK</sequence>
<evidence type="ECO:0000313" key="3">
    <source>
        <dbReference type="Proteomes" id="UP000199532"/>
    </source>
</evidence>
<protein>
    <recommendedName>
        <fullName evidence="1">Thioredoxin domain-containing protein</fullName>
    </recommendedName>
</protein>
<reference evidence="2 3" key="1">
    <citation type="submission" date="2016-10" db="EMBL/GenBank/DDBJ databases">
        <authorList>
            <person name="de Groot N.N."/>
        </authorList>
    </citation>
    <scope>NUCLEOTIDE SEQUENCE [LARGE SCALE GENOMIC DNA]</scope>
    <source>
        <strain evidence="2 3">DSM 19938</strain>
    </source>
</reference>
<dbReference type="CDD" id="cd02966">
    <property type="entry name" value="TlpA_like_family"/>
    <property type="match status" value="1"/>
</dbReference>
<dbReference type="Pfam" id="PF17127">
    <property type="entry name" value="DUF5106"/>
    <property type="match status" value="1"/>
</dbReference>
<accession>A0A1H7B0X0</accession>
<dbReference type="InterPro" id="IPR036249">
    <property type="entry name" value="Thioredoxin-like_sf"/>
</dbReference>
<keyword evidence="3" id="KW-1185">Reference proteome</keyword>
<dbReference type="InterPro" id="IPR025380">
    <property type="entry name" value="DUF4369"/>
</dbReference>
<dbReference type="Proteomes" id="UP000199532">
    <property type="component" value="Unassembled WGS sequence"/>
</dbReference>
<dbReference type="RefSeq" id="WP_090342124.1">
    <property type="nucleotide sequence ID" value="NZ_FNXY01000012.1"/>
</dbReference>
<organism evidence="2 3">
    <name type="scientific">Dyadobacter koreensis</name>
    <dbReference type="NCBI Taxonomy" id="408657"/>
    <lineage>
        <taxon>Bacteria</taxon>
        <taxon>Pseudomonadati</taxon>
        <taxon>Bacteroidota</taxon>
        <taxon>Cytophagia</taxon>
        <taxon>Cytophagales</taxon>
        <taxon>Spirosomataceae</taxon>
        <taxon>Dyadobacter</taxon>
    </lineage>
</organism>
<gene>
    <name evidence="2" type="ORF">SAMN04487995_6062</name>
</gene>
<feature type="domain" description="Thioredoxin" evidence="1">
    <location>
        <begin position="324"/>
        <end position="465"/>
    </location>
</feature>
<dbReference type="InterPro" id="IPR013766">
    <property type="entry name" value="Thioredoxin_domain"/>
</dbReference>
<dbReference type="Pfam" id="PF13905">
    <property type="entry name" value="Thioredoxin_8"/>
    <property type="match status" value="1"/>
</dbReference>
<evidence type="ECO:0000259" key="1">
    <source>
        <dbReference type="PROSITE" id="PS51352"/>
    </source>
</evidence>
<dbReference type="EMBL" id="FNXY01000012">
    <property type="protein sequence ID" value="SEJ71463.1"/>
    <property type="molecule type" value="Genomic_DNA"/>
</dbReference>
<dbReference type="PROSITE" id="PS51352">
    <property type="entry name" value="THIOREDOXIN_2"/>
    <property type="match status" value="1"/>
</dbReference>
<dbReference type="Gene3D" id="3.40.30.10">
    <property type="entry name" value="Glutaredoxin"/>
    <property type="match status" value="1"/>
</dbReference>
<evidence type="ECO:0000313" key="2">
    <source>
        <dbReference type="EMBL" id="SEJ71463.1"/>
    </source>
</evidence>
<proteinExistence type="predicted"/>
<dbReference type="PANTHER" id="PTHR42852:SF13">
    <property type="entry name" value="PROTEIN DIPZ"/>
    <property type="match status" value="1"/>
</dbReference>
<dbReference type="SUPFAM" id="SSF52833">
    <property type="entry name" value="Thioredoxin-like"/>
    <property type="match status" value="1"/>
</dbReference>
<dbReference type="AlphaFoldDB" id="A0A1H7B0X0"/>
<dbReference type="STRING" id="408657.SAMN04487995_6062"/>
<dbReference type="InterPro" id="IPR033395">
    <property type="entry name" value="DUF5106"/>
</dbReference>
<dbReference type="PANTHER" id="PTHR42852">
    <property type="entry name" value="THIOL:DISULFIDE INTERCHANGE PROTEIN DSBE"/>
    <property type="match status" value="1"/>
</dbReference>
<dbReference type="Pfam" id="PF14289">
    <property type="entry name" value="DUF4369"/>
    <property type="match status" value="1"/>
</dbReference>
<dbReference type="OrthoDB" id="6399635at2"/>
<name>A0A1H7B0X0_9BACT</name>
<dbReference type="InterPro" id="IPR012336">
    <property type="entry name" value="Thioredoxin-like_fold"/>
</dbReference>